<proteinExistence type="predicted"/>
<dbReference type="PANTHER" id="PTHR35008:SF9">
    <property type="entry name" value="CYTOCHROME C DOMAIN-CONTAINING PROTEIN"/>
    <property type="match status" value="1"/>
</dbReference>
<evidence type="ECO:0000259" key="6">
    <source>
        <dbReference type="PROSITE" id="PS51007"/>
    </source>
</evidence>
<evidence type="ECO:0000256" key="4">
    <source>
        <dbReference type="PROSITE-ProRule" id="PRU00433"/>
    </source>
</evidence>
<keyword evidence="8" id="KW-1185">Reference proteome</keyword>
<accession>A0ABU0DLM7</accession>
<evidence type="ECO:0000313" key="7">
    <source>
        <dbReference type="EMBL" id="MDQ0349343.1"/>
    </source>
</evidence>
<feature type="signal peptide" evidence="5">
    <location>
        <begin position="1"/>
        <end position="28"/>
    </location>
</feature>
<keyword evidence="2 4" id="KW-0479">Metal-binding</keyword>
<sequence>MTRYGFCGLKVIAGFTAALAFSTLLAFAQTDATPPSPRKGIVIWDVPAFDALPDDENGPLARYGRSIIEATYAHIGPEAVNPEARYAGNNLACANCHLHAGLKKFGLPLVAASADYPAYSSRTGTVSSIFDRVNQCLKRSMNGRPMPEDERPMQAILAYLKVLSTHIPTEATIVGAGAGSMPEMDRAADPSRGAAVYAHTCADCHRRDGLGVRRNEALPNMGYAVPPLWGPDSFNDGAGTARLITLANFVHDNMPNGTSWIAPTLAPEDAWDVAAFVLSQPRPQLAGIDRDFPDLLLKPVDAGYPPYADSFSVEQHRFGPFAPIRAEIARLRETRGEVPNPNSP</sequence>
<dbReference type="Proteomes" id="UP001238467">
    <property type="component" value="Unassembled WGS sequence"/>
</dbReference>
<evidence type="ECO:0000313" key="8">
    <source>
        <dbReference type="Proteomes" id="UP001238467"/>
    </source>
</evidence>
<gene>
    <name evidence="7" type="ORF">J2S76_003788</name>
</gene>
<dbReference type="PANTHER" id="PTHR35008">
    <property type="entry name" value="BLL4482 PROTEIN-RELATED"/>
    <property type="match status" value="1"/>
</dbReference>
<dbReference type="Pfam" id="PF21342">
    <property type="entry name" value="SoxA-TsdA_cyt-c"/>
    <property type="match status" value="1"/>
</dbReference>
<dbReference type="GO" id="GO:0050338">
    <property type="term" value="F:thiosulfate dehydrogenase activity"/>
    <property type="evidence" value="ECO:0007669"/>
    <property type="project" value="UniProtKB-EC"/>
</dbReference>
<evidence type="ECO:0000256" key="5">
    <source>
        <dbReference type="SAM" id="SignalP"/>
    </source>
</evidence>
<keyword evidence="7" id="KW-0560">Oxidoreductase</keyword>
<dbReference type="InterPro" id="IPR051459">
    <property type="entry name" value="Cytochrome_c-type_DH"/>
</dbReference>
<dbReference type="EMBL" id="JAUSUH010000010">
    <property type="protein sequence ID" value="MDQ0349343.1"/>
    <property type="molecule type" value="Genomic_DNA"/>
</dbReference>
<keyword evidence="5" id="KW-0732">Signal</keyword>
<reference evidence="7 8" key="1">
    <citation type="submission" date="2023-07" db="EMBL/GenBank/DDBJ databases">
        <title>Genomic Encyclopedia of Type Strains, Phase IV (KMG-IV): sequencing the most valuable type-strain genomes for metagenomic binning, comparative biology and taxonomic classification.</title>
        <authorList>
            <person name="Goeker M."/>
        </authorList>
    </citation>
    <scope>NUCLEOTIDE SEQUENCE [LARGE SCALE GENOMIC DNA]</scope>
    <source>
        <strain evidence="7 8">DSM 1277</strain>
    </source>
</reference>
<protein>
    <submittedName>
        <fullName evidence="7">Thiosulfate dehydrogenase</fullName>
        <ecNumber evidence="7">1.8.2.2</ecNumber>
    </submittedName>
</protein>
<dbReference type="RefSeq" id="WP_307062962.1">
    <property type="nucleotide sequence ID" value="NZ_JAUSUH010000010.1"/>
</dbReference>
<dbReference type="EC" id="1.8.2.2" evidence="7"/>
<evidence type="ECO:0000256" key="2">
    <source>
        <dbReference type="ARBA" id="ARBA00022723"/>
    </source>
</evidence>
<dbReference type="InterPro" id="IPR036909">
    <property type="entry name" value="Cyt_c-like_dom_sf"/>
</dbReference>
<dbReference type="InterPro" id="IPR009056">
    <property type="entry name" value="Cyt_c-like_dom"/>
</dbReference>
<dbReference type="PROSITE" id="PS51007">
    <property type="entry name" value="CYTC"/>
    <property type="match status" value="1"/>
</dbReference>
<dbReference type="Gene3D" id="1.10.760.10">
    <property type="entry name" value="Cytochrome c-like domain"/>
    <property type="match status" value="2"/>
</dbReference>
<feature type="domain" description="Cytochrome c" evidence="6">
    <location>
        <begin position="188"/>
        <end position="281"/>
    </location>
</feature>
<evidence type="ECO:0000256" key="1">
    <source>
        <dbReference type="ARBA" id="ARBA00022617"/>
    </source>
</evidence>
<dbReference type="Pfam" id="PF13442">
    <property type="entry name" value="Cytochrome_CBB3"/>
    <property type="match status" value="1"/>
</dbReference>
<organism evidence="7 8">
    <name type="scientific">Ancylobacter vacuolatus</name>
    <dbReference type="NCBI Taxonomy" id="223389"/>
    <lineage>
        <taxon>Bacteria</taxon>
        <taxon>Pseudomonadati</taxon>
        <taxon>Pseudomonadota</taxon>
        <taxon>Alphaproteobacteria</taxon>
        <taxon>Hyphomicrobiales</taxon>
        <taxon>Xanthobacteraceae</taxon>
        <taxon>Ancylobacter</taxon>
    </lineage>
</organism>
<evidence type="ECO:0000256" key="3">
    <source>
        <dbReference type="ARBA" id="ARBA00023004"/>
    </source>
</evidence>
<comment type="caution">
    <text evidence="7">The sequence shown here is derived from an EMBL/GenBank/DDBJ whole genome shotgun (WGS) entry which is preliminary data.</text>
</comment>
<dbReference type="SUPFAM" id="SSF46626">
    <property type="entry name" value="Cytochrome c"/>
    <property type="match status" value="2"/>
</dbReference>
<keyword evidence="3 4" id="KW-0408">Iron</keyword>
<name>A0ABU0DLM7_9HYPH</name>
<keyword evidence="1 4" id="KW-0349">Heme</keyword>
<feature type="chain" id="PRO_5045527787" evidence="5">
    <location>
        <begin position="29"/>
        <end position="344"/>
    </location>
</feature>